<dbReference type="GO" id="GO:0097602">
    <property type="term" value="F:cullin family protein binding"/>
    <property type="evidence" value="ECO:0007669"/>
    <property type="project" value="TreeGrafter"/>
</dbReference>
<organism evidence="4 5">
    <name type="scientific">Ectocarpus siliculosus</name>
    <name type="common">Brown alga</name>
    <name type="synonym">Conferva siliculosa</name>
    <dbReference type="NCBI Taxonomy" id="2880"/>
    <lineage>
        <taxon>Eukaryota</taxon>
        <taxon>Sar</taxon>
        <taxon>Stramenopiles</taxon>
        <taxon>Ochrophyta</taxon>
        <taxon>PX clade</taxon>
        <taxon>Phaeophyceae</taxon>
        <taxon>Ectocarpales</taxon>
        <taxon>Ectocarpaceae</taxon>
        <taxon>Ectocarpus</taxon>
    </lineage>
</organism>
<dbReference type="Proteomes" id="UP000002630">
    <property type="component" value="Unassembled WGS sequence"/>
</dbReference>
<evidence type="ECO:0000259" key="3">
    <source>
        <dbReference type="PROSITE" id="PS51229"/>
    </source>
</evidence>
<keyword evidence="1" id="KW-0833">Ubl conjugation pathway</keyword>
<dbReference type="eggNOG" id="KOG3077">
    <property type="taxonomic scope" value="Eukaryota"/>
</dbReference>
<sequence length="278" mass="31715">MRAMPTMRDLSASRRASVNELCSFVGATEVESIALLGKFNWNVAEAADAFFSGDVDIAQLVAASMPMPPAPPAVDQRKLDAWFDRYSDADEKDSILDDGIQQFYTELGVDTQDLVVLIISWKMEAEEMCVYSRQEWRRGMSKMGVSSTRQLRQKLKDLRVVVDDRRSPTFREFYMFCFEYAKERGKKSIELDVCLSVWELVLTGPEFPLLKDFSEYLRGAKVPVVTKDMWAQTLAFFCQVDPDLSNFDESDAWPVVVDEFVEAKMAQKKASKSETERP</sequence>
<gene>
    <name evidence="4" type="ORF">Esi_0151_0041</name>
</gene>
<dbReference type="STRING" id="2880.D8LFS0"/>
<keyword evidence="5" id="KW-1185">Reference proteome</keyword>
<evidence type="ECO:0000313" key="4">
    <source>
        <dbReference type="EMBL" id="CBN75644.1"/>
    </source>
</evidence>
<proteinExistence type="predicted"/>
<name>D8LFS0_ECTSI</name>
<dbReference type="PANTHER" id="PTHR12281">
    <property type="entry name" value="RP42 RELATED"/>
    <property type="match status" value="1"/>
</dbReference>
<dbReference type="GO" id="GO:0031624">
    <property type="term" value="F:ubiquitin conjugating enzyme binding"/>
    <property type="evidence" value="ECO:0007669"/>
    <property type="project" value="TreeGrafter"/>
</dbReference>
<dbReference type="InParanoid" id="D8LFS0"/>
<dbReference type="AlphaFoldDB" id="D8LFS0"/>
<dbReference type="PROSITE" id="PS51229">
    <property type="entry name" value="DCUN1"/>
    <property type="match status" value="1"/>
</dbReference>
<dbReference type="OrthoDB" id="27198at2759"/>
<dbReference type="GO" id="GO:0045116">
    <property type="term" value="P:protein neddylation"/>
    <property type="evidence" value="ECO:0007669"/>
    <property type="project" value="TreeGrafter"/>
</dbReference>
<dbReference type="InterPro" id="IPR042460">
    <property type="entry name" value="DCN1-like_PONY"/>
</dbReference>
<dbReference type="Pfam" id="PF03556">
    <property type="entry name" value="Cullin_binding"/>
    <property type="match status" value="1"/>
</dbReference>
<evidence type="ECO:0000256" key="1">
    <source>
        <dbReference type="ARBA" id="ARBA00022786"/>
    </source>
</evidence>
<accession>D8LFS0</accession>
<reference evidence="4 5" key="1">
    <citation type="journal article" date="2010" name="Nature">
        <title>The Ectocarpus genome and the independent evolution of multicellularity in brown algae.</title>
        <authorList>
            <person name="Cock J.M."/>
            <person name="Sterck L."/>
            <person name="Rouze P."/>
            <person name="Scornet D."/>
            <person name="Allen A.E."/>
            <person name="Amoutzias G."/>
            <person name="Anthouard V."/>
            <person name="Artiguenave F."/>
            <person name="Aury J.M."/>
            <person name="Badger J.H."/>
            <person name="Beszteri B."/>
            <person name="Billiau K."/>
            <person name="Bonnet E."/>
            <person name="Bothwell J.H."/>
            <person name="Bowler C."/>
            <person name="Boyen C."/>
            <person name="Brownlee C."/>
            <person name="Carrano C.J."/>
            <person name="Charrier B."/>
            <person name="Cho G.Y."/>
            <person name="Coelho S.M."/>
            <person name="Collen J."/>
            <person name="Corre E."/>
            <person name="Da Silva C."/>
            <person name="Delage L."/>
            <person name="Delaroque N."/>
            <person name="Dittami S.M."/>
            <person name="Doulbeau S."/>
            <person name="Elias M."/>
            <person name="Farnham G."/>
            <person name="Gachon C.M."/>
            <person name="Gschloessl B."/>
            <person name="Heesch S."/>
            <person name="Jabbari K."/>
            <person name="Jubin C."/>
            <person name="Kawai H."/>
            <person name="Kimura K."/>
            <person name="Kloareg B."/>
            <person name="Kupper F.C."/>
            <person name="Lang D."/>
            <person name="Le Bail A."/>
            <person name="Leblanc C."/>
            <person name="Lerouge P."/>
            <person name="Lohr M."/>
            <person name="Lopez P.J."/>
            <person name="Martens C."/>
            <person name="Maumus F."/>
            <person name="Michel G."/>
            <person name="Miranda-Saavedra D."/>
            <person name="Morales J."/>
            <person name="Moreau H."/>
            <person name="Motomura T."/>
            <person name="Nagasato C."/>
            <person name="Napoli C.A."/>
            <person name="Nelson D.R."/>
            <person name="Nyvall-Collen P."/>
            <person name="Peters A.F."/>
            <person name="Pommier C."/>
            <person name="Potin P."/>
            <person name="Poulain J."/>
            <person name="Quesneville H."/>
            <person name="Read B."/>
            <person name="Rensing S.A."/>
            <person name="Ritter A."/>
            <person name="Rousvoal S."/>
            <person name="Samanta M."/>
            <person name="Samson G."/>
            <person name="Schroeder D.C."/>
            <person name="Segurens B."/>
            <person name="Strittmatter M."/>
            <person name="Tonon T."/>
            <person name="Tregear J.W."/>
            <person name="Valentin K."/>
            <person name="von Dassow P."/>
            <person name="Yamagishi T."/>
            <person name="Van de Peer Y."/>
            <person name="Wincker P."/>
        </authorList>
    </citation>
    <scope>NUCLEOTIDE SEQUENCE [LARGE SCALE GENOMIC DNA]</scope>
    <source>
        <strain evidence="5">Ec32 / CCAP1310/4</strain>
    </source>
</reference>
<protein>
    <recommendedName>
        <fullName evidence="2">Defective in cullin neddylation protein</fullName>
    </recommendedName>
</protein>
<dbReference type="FunFam" id="1.10.238.10:FF:000030">
    <property type="entry name" value="DCN1-like protein"/>
    <property type="match status" value="1"/>
</dbReference>
<dbReference type="PANTHER" id="PTHR12281:SF31">
    <property type="entry name" value="DCN1-LIKE PROTEIN 3"/>
    <property type="match status" value="1"/>
</dbReference>
<dbReference type="GO" id="GO:0000151">
    <property type="term" value="C:ubiquitin ligase complex"/>
    <property type="evidence" value="ECO:0007669"/>
    <property type="project" value="TreeGrafter"/>
</dbReference>
<feature type="domain" description="DCUN1" evidence="3">
    <location>
        <begin position="74"/>
        <end position="265"/>
    </location>
</feature>
<dbReference type="InterPro" id="IPR014764">
    <property type="entry name" value="DCN-prot"/>
</dbReference>
<dbReference type="EMBL" id="FN649760">
    <property type="protein sequence ID" value="CBN75644.1"/>
    <property type="molecule type" value="Genomic_DNA"/>
</dbReference>
<comment type="function">
    <text evidence="2">Neddylation of cullins play an essential role in the regulation of SCF-type complexes activity.</text>
</comment>
<dbReference type="InterPro" id="IPR005176">
    <property type="entry name" value="PONY_dom"/>
</dbReference>
<evidence type="ECO:0000256" key="2">
    <source>
        <dbReference type="RuleBase" id="RU410713"/>
    </source>
</evidence>
<dbReference type="CDD" id="cd14273">
    <property type="entry name" value="UBA_TAP-C_like"/>
    <property type="match status" value="1"/>
</dbReference>
<dbReference type="GO" id="GO:0032182">
    <property type="term" value="F:ubiquitin-like protein binding"/>
    <property type="evidence" value="ECO:0007669"/>
    <property type="project" value="TreeGrafter"/>
</dbReference>
<evidence type="ECO:0000313" key="5">
    <source>
        <dbReference type="Proteomes" id="UP000002630"/>
    </source>
</evidence>
<dbReference type="Pfam" id="PF14555">
    <property type="entry name" value="UBA_4"/>
    <property type="match status" value="1"/>
</dbReference>
<dbReference type="Gene3D" id="1.10.238.200">
    <property type="entry name" value="Cullin, PONY binding domain"/>
    <property type="match status" value="1"/>
</dbReference>
<dbReference type="Gene3D" id="1.10.238.10">
    <property type="entry name" value="EF-hand"/>
    <property type="match status" value="1"/>
</dbReference>